<accession>A0A9W9HX54</accession>
<sequence length="59" mass="6679">MACDKEEHWGLHKARGTGETRSHSKRPQDAETILRSETDMTWVLLAFHMLTCAAPSEIP</sequence>
<dbReference type="AlphaFoldDB" id="A0A9W9HX54"/>
<dbReference type="EMBL" id="JAPQKO010000006">
    <property type="protein sequence ID" value="KAJ5156649.1"/>
    <property type="molecule type" value="Genomic_DNA"/>
</dbReference>
<name>A0A9W9HX54_9EURO</name>
<proteinExistence type="predicted"/>
<organism evidence="2 3">
    <name type="scientific">Penicillium capsulatum</name>
    <dbReference type="NCBI Taxonomy" id="69766"/>
    <lineage>
        <taxon>Eukaryota</taxon>
        <taxon>Fungi</taxon>
        <taxon>Dikarya</taxon>
        <taxon>Ascomycota</taxon>
        <taxon>Pezizomycotina</taxon>
        <taxon>Eurotiomycetes</taxon>
        <taxon>Eurotiomycetidae</taxon>
        <taxon>Eurotiales</taxon>
        <taxon>Aspergillaceae</taxon>
        <taxon>Penicillium</taxon>
    </lineage>
</organism>
<keyword evidence="3" id="KW-1185">Reference proteome</keyword>
<comment type="caution">
    <text evidence="2">The sequence shown here is derived from an EMBL/GenBank/DDBJ whole genome shotgun (WGS) entry which is preliminary data.</text>
</comment>
<feature type="region of interest" description="Disordered" evidence="1">
    <location>
        <begin position="1"/>
        <end position="30"/>
    </location>
</feature>
<evidence type="ECO:0000313" key="3">
    <source>
        <dbReference type="Proteomes" id="UP001146351"/>
    </source>
</evidence>
<gene>
    <name evidence="2" type="ORF">N7492_009452</name>
</gene>
<evidence type="ECO:0000256" key="1">
    <source>
        <dbReference type="SAM" id="MobiDB-lite"/>
    </source>
</evidence>
<dbReference type="Proteomes" id="UP001146351">
    <property type="component" value="Unassembled WGS sequence"/>
</dbReference>
<evidence type="ECO:0000313" key="2">
    <source>
        <dbReference type="EMBL" id="KAJ5156649.1"/>
    </source>
</evidence>
<reference evidence="2" key="1">
    <citation type="submission" date="2022-11" db="EMBL/GenBank/DDBJ databases">
        <authorList>
            <person name="Petersen C."/>
        </authorList>
    </citation>
    <scope>NUCLEOTIDE SEQUENCE</scope>
    <source>
        <strain evidence="2">IBT 21917</strain>
    </source>
</reference>
<protein>
    <submittedName>
        <fullName evidence="2">Uncharacterized protein</fullName>
    </submittedName>
</protein>
<reference evidence="2" key="2">
    <citation type="journal article" date="2023" name="IMA Fungus">
        <title>Comparative genomic study of the Penicillium genus elucidates a diverse pangenome and 15 lateral gene transfer events.</title>
        <authorList>
            <person name="Petersen C."/>
            <person name="Sorensen T."/>
            <person name="Nielsen M.R."/>
            <person name="Sondergaard T.E."/>
            <person name="Sorensen J.L."/>
            <person name="Fitzpatrick D.A."/>
            <person name="Frisvad J.C."/>
            <person name="Nielsen K.L."/>
        </authorList>
    </citation>
    <scope>NUCLEOTIDE SEQUENCE</scope>
    <source>
        <strain evidence="2">IBT 21917</strain>
    </source>
</reference>